<dbReference type="EMBL" id="GGMR01007785">
    <property type="protein sequence ID" value="MBY20404.1"/>
    <property type="molecule type" value="Transcribed_RNA"/>
</dbReference>
<accession>A0A2S2NTC0</accession>
<name>A0A2S2NTC0_SCHGA</name>
<feature type="transmembrane region" description="Helical" evidence="1">
    <location>
        <begin position="90"/>
        <end position="108"/>
    </location>
</feature>
<keyword evidence="1" id="KW-0472">Membrane</keyword>
<protein>
    <submittedName>
        <fullName evidence="2">Uncharacterized protein</fullName>
    </submittedName>
</protein>
<organism evidence="2">
    <name type="scientific">Schizaphis graminum</name>
    <name type="common">Green bug aphid</name>
    <dbReference type="NCBI Taxonomy" id="13262"/>
    <lineage>
        <taxon>Eukaryota</taxon>
        <taxon>Metazoa</taxon>
        <taxon>Ecdysozoa</taxon>
        <taxon>Arthropoda</taxon>
        <taxon>Hexapoda</taxon>
        <taxon>Insecta</taxon>
        <taxon>Pterygota</taxon>
        <taxon>Neoptera</taxon>
        <taxon>Paraneoptera</taxon>
        <taxon>Hemiptera</taxon>
        <taxon>Sternorrhyncha</taxon>
        <taxon>Aphidomorpha</taxon>
        <taxon>Aphidoidea</taxon>
        <taxon>Aphididae</taxon>
        <taxon>Aphidini</taxon>
        <taxon>Schizaphis</taxon>
    </lineage>
</organism>
<sequence>MVASRVMRINHLGTSPVARWKKCFKKIIIKAPSIFSNGCNIMQMGPLPDGNMCAYRKERVVGMSTYLNTNTNHMQIKMLQRRDRSRPSLVFLRALHSTYMYSILYTIYR</sequence>
<keyword evidence="1" id="KW-1133">Transmembrane helix</keyword>
<keyword evidence="1" id="KW-0812">Transmembrane</keyword>
<gene>
    <name evidence="2" type="ORF">g.33893</name>
</gene>
<dbReference type="AlphaFoldDB" id="A0A2S2NTC0"/>
<reference evidence="2" key="1">
    <citation type="submission" date="2018-04" db="EMBL/GenBank/DDBJ databases">
        <title>Transcriptome of Schizaphis graminum biotype I.</title>
        <authorList>
            <person name="Scully E.D."/>
            <person name="Geib S.M."/>
            <person name="Palmer N.A."/>
            <person name="Koch K."/>
            <person name="Bradshaw J."/>
            <person name="Heng-Moss T."/>
            <person name="Sarath G."/>
        </authorList>
    </citation>
    <scope>NUCLEOTIDE SEQUENCE</scope>
</reference>
<evidence type="ECO:0000256" key="1">
    <source>
        <dbReference type="SAM" id="Phobius"/>
    </source>
</evidence>
<proteinExistence type="predicted"/>
<evidence type="ECO:0000313" key="2">
    <source>
        <dbReference type="EMBL" id="MBY20404.1"/>
    </source>
</evidence>